<feature type="transmembrane region" description="Helical" evidence="11">
    <location>
        <begin position="304"/>
        <end position="325"/>
    </location>
</feature>
<sequence>MTLSQTNTDRLGDAGGFDFKRLLLSRELIVGVMILITAIAATMLSPYFLTTANIKNVVIGMSIEMIVAIGLTIVLLSGGIDLSVGSVVALSAVVIALAFNAGLSIPIAIAAGLCAGVVVGVVNGYLIAYVGLNPLITTLGTMTIFRSAVYILSGGYAMSSIPGSFKALANGDLLFGLPNLVVLVVVLIVLFHMAMWQNVWFRKFAFLGGSEMAALRAGINVKRLKLMGYVICSVLAALGGVVVVARLGSAFPNTATGMELRVITAVIVGGCSIYGGRGTVLGAALGVLFLALVNNILVLNAVSVYWQGVASGCVLILAVLSDAIINRGKRS</sequence>
<evidence type="ECO:0000256" key="7">
    <source>
        <dbReference type="ARBA" id="ARBA00022989"/>
    </source>
</evidence>
<dbReference type="RefSeq" id="WP_037905973.1">
    <property type="nucleotide sequence ID" value="NZ_JEMU01000003.1"/>
</dbReference>
<evidence type="ECO:0000256" key="6">
    <source>
        <dbReference type="ARBA" id="ARBA00022692"/>
    </source>
</evidence>
<evidence type="ECO:0000313" key="12">
    <source>
        <dbReference type="EMBL" id="KAJ04247.1"/>
    </source>
</evidence>
<dbReference type="eggNOG" id="COG1172">
    <property type="taxonomic scope" value="Bacteria"/>
</dbReference>
<keyword evidence="4" id="KW-1003">Cell membrane</keyword>
<protein>
    <recommendedName>
        <fullName evidence="10">Autoinducer 2 import system permease protein LsrC</fullName>
    </recommendedName>
</protein>
<evidence type="ECO:0000256" key="11">
    <source>
        <dbReference type="SAM" id="Phobius"/>
    </source>
</evidence>
<keyword evidence="8 11" id="KW-0472">Membrane</keyword>
<reference evidence="12 13" key="1">
    <citation type="journal article" date="2014" name="Genome Announc.">
        <title>Draft Genome Sequences of Two Isolates of the Roseobacter Group, Sulfitobacter sp. Strains 3SOLIMAR09 and 1FIGIMAR09, from Harbors of Mallorca Island (Mediterranean Sea).</title>
        <authorList>
            <person name="Mas-Llado M."/>
            <person name="Pina-Villalonga J.M."/>
            <person name="Brunet-Galmes I."/>
            <person name="Nogales B."/>
            <person name="Bosch R."/>
        </authorList>
    </citation>
    <scope>NUCLEOTIDE SEQUENCE [LARGE SCALE GENOMIC DNA]</scope>
    <source>
        <strain evidence="12 13">1FIGIMAR09</strain>
    </source>
</reference>
<evidence type="ECO:0000313" key="13">
    <source>
        <dbReference type="Proteomes" id="UP000027337"/>
    </source>
</evidence>
<comment type="function">
    <text evidence="9">Part of the ABC transporter complex LsrABCD involved in autoinducer 2 (AI-2) import. Probably responsible for the translocation of the substrate across the membrane.</text>
</comment>
<keyword evidence="7 11" id="KW-1133">Transmembrane helix</keyword>
<feature type="transmembrane region" description="Helical" evidence="11">
    <location>
        <begin position="134"/>
        <end position="152"/>
    </location>
</feature>
<evidence type="ECO:0000256" key="2">
    <source>
        <dbReference type="ARBA" id="ARBA00011262"/>
    </source>
</evidence>
<feature type="transmembrane region" description="Helical" evidence="11">
    <location>
        <begin position="82"/>
        <end position="100"/>
    </location>
</feature>
<dbReference type="EMBL" id="JEMU01000003">
    <property type="protein sequence ID" value="KAJ04247.1"/>
    <property type="molecule type" value="Genomic_DNA"/>
</dbReference>
<feature type="transmembrane region" description="Helical" evidence="11">
    <location>
        <begin position="107"/>
        <end position="128"/>
    </location>
</feature>
<proteinExistence type="predicted"/>
<dbReference type="CDD" id="cd06579">
    <property type="entry name" value="TM_PBP1_transp_AraH_like"/>
    <property type="match status" value="1"/>
</dbReference>
<feature type="transmembrane region" description="Helical" evidence="11">
    <location>
        <begin position="254"/>
        <end position="273"/>
    </location>
</feature>
<dbReference type="Pfam" id="PF02653">
    <property type="entry name" value="BPD_transp_2"/>
    <property type="match status" value="1"/>
</dbReference>
<evidence type="ECO:0000256" key="5">
    <source>
        <dbReference type="ARBA" id="ARBA00022519"/>
    </source>
</evidence>
<keyword evidence="6 11" id="KW-0812">Transmembrane</keyword>
<gene>
    <name evidence="12" type="ORF">PM02_05370</name>
</gene>
<name>A0A061STP5_9RHOB</name>
<feature type="transmembrane region" description="Helical" evidence="11">
    <location>
        <begin position="280"/>
        <end position="298"/>
    </location>
</feature>
<keyword evidence="5" id="KW-0997">Cell inner membrane</keyword>
<dbReference type="GO" id="GO:0022857">
    <property type="term" value="F:transmembrane transporter activity"/>
    <property type="evidence" value="ECO:0007669"/>
    <property type="project" value="InterPro"/>
</dbReference>
<feature type="transmembrane region" description="Helical" evidence="11">
    <location>
        <begin position="28"/>
        <end position="49"/>
    </location>
</feature>
<feature type="transmembrane region" description="Helical" evidence="11">
    <location>
        <begin position="226"/>
        <end position="248"/>
    </location>
</feature>
<evidence type="ECO:0000256" key="4">
    <source>
        <dbReference type="ARBA" id="ARBA00022475"/>
    </source>
</evidence>
<evidence type="ECO:0000256" key="3">
    <source>
        <dbReference type="ARBA" id="ARBA00022448"/>
    </source>
</evidence>
<organism evidence="12 13">
    <name type="scientific">Sulfitobacter mediterraneus</name>
    <dbReference type="NCBI Taxonomy" id="83219"/>
    <lineage>
        <taxon>Bacteria</taxon>
        <taxon>Pseudomonadati</taxon>
        <taxon>Pseudomonadota</taxon>
        <taxon>Alphaproteobacteria</taxon>
        <taxon>Rhodobacterales</taxon>
        <taxon>Roseobacteraceae</taxon>
        <taxon>Sulfitobacter</taxon>
    </lineage>
</organism>
<comment type="subunit">
    <text evidence="2">The complex is composed of two ATP-binding proteins (LsrA), two transmembrane proteins (LsrC and LsrD) and a solute-binding protein (LsrB).</text>
</comment>
<evidence type="ECO:0000256" key="10">
    <source>
        <dbReference type="ARBA" id="ARBA00039382"/>
    </source>
</evidence>
<feature type="transmembrane region" description="Helical" evidence="11">
    <location>
        <begin position="56"/>
        <end position="76"/>
    </location>
</feature>
<dbReference type="PANTHER" id="PTHR32196">
    <property type="entry name" value="ABC TRANSPORTER PERMEASE PROTEIN YPHD-RELATED-RELATED"/>
    <property type="match status" value="1"/>
</dbReference>
<dbReference type="PANTHER" id="PTHR32196:SF29">
    <property type="entry name" value="AUTOINDUCER 2 IMPORT SYSTEM PERMEASE PROTEIN LSRC"/>
    <property type="match status" value="1"/>
</dbReference>
<evidence type="ECO:0000256" key="9">
    <source>
        <dbReference type="ARBA" id="ARBA00025439"/>
    </source>
</evidence>
<comment type="subcellular location">
    <subcellularLocation>
        <location evidence="1">Cell membrane</location>
        <topology evidence="1">Multi-pass membrane protein</topology>
    </subcellularLocation>
</comment>
<dbReference type="InterPro" id="IPR001851">
    <property type="entry name" value="ABC_transp_permease"/>
</dbReference>
<dbReference type="GO" id="GO:0005886">
    <property type="term" value="C:plasma membrane"/>
    <property type="evidence" value="ECO:0007669"/>
    <property type="project" value="UniProtKB-SubCell"/>
</dbReference>
<accession>A0A061STP5</accession>
<comment type="caution">
    <text evidence="12">The sequence shown here is derived from an EMBL/GenBank/DDBJ whole genome shotgun (WGS) entry which is preliminary data.</text>
</comment>
<evidence type="ECO:0000256" key="8">
    <source>
        <dbReference type="ARBA" id="ARBA00023136"/>
    </source>
</evidence>
<keyword evidence="13" id="KW-1185">Reference proteome</keyword>
<keyword evidence="3" id="KW-0813">Transport</keyword>
<dbReference type="Proteomes" id="UP000027337">
    <property type="component" value="Unassembled WGS sequence"/>
</dbReference>
<feature type="transmembrane region" description="Helical" evidence="11">
    <location>
        <begin position="173"/>
        <end position="194"/>
    </location>
</feature>
<dbReference type="STRING" id="83219.PM02_05370"/>
<evidence type="ECO:0000256" key="1">
    <source>
        <dbReference type="ARBA" id="ARBA00004651"/>
    </source>
</evidence>
<dbReference type="AlphaFoldDB" id="A0A061STP5"/>